<feature type="transmembrane region" description="Helical" evidence="1">
    <location>
        <begin position="43"/>
        <end position="63"/>
    </location>
</feature>
<dbReference type="RefSeq" id="WP_089673994.1">
    <property type="nucleotide sequence ID" value="NZ_FNYR01000066.1"/>
</dbReference>
<proteinExistence type="predicted"/>
<feature type="transmembrane region" description="Helical" evidence="1">
    <location>
        <begin position="12"/>
        <end position="31"/>
    </location>
</feature>
<keyword evidence="1" id="KW-0812">Transmembrane</keyword>
<dbReference type="AlphaFoldDB" id="A0A1H6YM63"/>
<evidence type="ECO:0000313" key="3">
    <source>
        <dbReference type="Proteomes" id="UP000198888"/>
    </source>
</evidence>
<evidence type="ECO:0000256" key="1">
    <source>
        <dbReference type="SAM" id="Phobius"/>
    </source>
</evidence>
<organism evidence="2 3">
    <name type="scientific">Halohasta litchfieldiae</name>
    <dbReference type="NCBI Taxonomy" id="1073996"/>
    <lineage>
        <taxon>Archaea</taxon>
        <taxon>Methanobacteriati</taxon>
        <taxon>Methanobacteriota</taxon>
        <taxon>Stenosarchaea group</taxon>
        <taxon>Halobacteria</taxon>
        <taxon>Halobacteriales</taxon>
        <taxon>Haloferacaceae</taxon>
        <taxon>Halohasta</taxon>
    </lineage>
</organism>
<sequence length="105" mass="11193">MVEQLTADLMEAFIYGLITAGISGYIFEAGDNYAKTASSGNNFVGKIEALPFFLATFVLGLFVKFGEDVLGGLVSGFVSSFVAGQRVGIMLIVGMVAFNYTIRLC</sequence>
<reference evidence="2 3" key="1">
    <citation type="submission" date="2016-10" db="EMBL/GenBank/DDBJ databases">
        <authorList>
            <person name="de Groot N.N."/>
        </authorList>
    </citation>
    <scope>NUCLEOTIDE SEQUENCE [LARGE SCALE GENOMIC DNA]</scope>
    <source>
        <strain evidence="2 3">DSM 22187</strain>
    </source>
</reference>
<keyword evidence="1" id="KW-0472">Membrane</keyword>
<keyword evidence="1" id="KW-1133">Transmembrane helix</keyword>
<evidence type="ECO:0000313" key="2">
    <source>
        <dbReference type="EMBL" id="SEJ38332.1"/>
    </source>
</evidence>
<accession>A0A1H6YM63</accession>
<dbReference type="EMBL" id="FNYR01000066">
    <property type="protein sequence ID" value="SEJ38332.1"/>
    <property type="molecule type" value="Genomic_DNA"/>
</dbReference>
<feature type="transmembrane region" description="Helical" evidence="1">
    <location>
        <begin position="83"/>
        <end position="102"/>
    </location>
</feature>
<name>A0A1H6YM63_9EURY</name>
<dbReference type="OrthoDB" id="375106at2157"/>
<keyword evidence="3" id="KW-1185">Reference proteome</keyword>
<dbReference type="Proteomes" id="UP000198888">
    <property type="component" value="Unassembled WGS sequence"/>
</dbReference>
<gene>
    <name evidence="2" type="ORF">SAMN05444271_1661</name>
</gene>
<protein>
    <submittedName>
        <fullName evidence="2">Uncharacterized protein</fullName>
    </submittedName>
</protein>